<accession>A0ACA9QYQ8</accession>
<dbReference type="EMBL" id="CAJVPW010053086">
    <property type="protein sequence ID" value="CAG8769398.1"/>
    <property type="molecule type" value="Genomic_DNA"/>
</dbReference>
<proteinExistence type="predicted"/>
<sequence>RKTNTPMFRLFSKGFGPTMMRAFPANAATFFAYEMALKILCVNG</sequence>
<name>A0ACA9QYQ8_9GLOM</name>
<dbReference type="Proteomes" id="UP000789366">
    <property type="component" value="Unassembled WGS sequence"/>
</dbReference>
<evidence type="ECO:0000313" key="2">
    <source>
        <dbReference type="Proteomes" id="UP000789366"/>
    </source>
</evidence>
<reference evidence="1" key="1">
    <citation type="submission" date="2021-06" db="EMBL/GenBank/DDBJ databases">
        <authorList>
            <person name="Kallberg Y."/>
            <person name="Tangrot J."/>
            <person name="Rosling A."/>
        </authorList>
    </citation>
    <scope>NUCLEOTIDE SEQUENCE</scope>
    <source>
        <strain evidence="1">28 12/20/2015</strain>
    </source>
</reference>
<protein>
    <submittedName>
        <fullName evidence="1">6436_t:CDS:1</fullName>
    </submittedName>
</protein>
<evidence type="ECO:0000313" key="1">
    <source>
        <dbReference type="EMBL" id="CAG8769398.1"/>
    </source>
</evidence>
<feature type="non-terminal residue" evidence="1">
    <location>
        <position position="1"/>
    </location>
</feature>
<organism evidence="1 2">
    <name type="scientific">Cetraspora pellucida</name>
    <dbReference type="NCBI Taxonomy" id="1433469"/>
    <lineage>
        <taxon>Eukaryota</taxon>
        <taxon>Fungi</taxon>
        <taxon>Fungi incertae sedis</taxon>
        <taxon>Mucoromycota</taxon>
        <taxon>Glomeromycotina</taxon>
        <taxon>Glomeromycetes</taxon>
        <taxon>Diversisporales</taxon>
        <taxon>Gigasporaceae</taxon>
        <taxon>Cetraspora</taxon>
    </lineage>
</organism>
<gene>
    <name evidence="1" type="ORF">SPELUC_LOCUS15677</name>
</gene>
<keyword evidence="2" id="KW-1185">Reference proteome</keyword>
<comment type="caution">
    <text evidence="1">The sequence shown here is derived from an EMBL/GenBank/DDBJ whole genome shotgun (WGS) entry which is preliminary data.</text>
</comment>